<feature type="region of interest" description="Disordered" evidence="1">
    <location>
        <begin position="40"/>
        <end position="65"/>
    </location>
</feature>
<protein>
    <submittedName>
        <fullName evidence="2">Uncharacterized protein</fullName>
    </submittedName>
</protein>
<evidence type="ECO:0000256" key="1">
    <source>
        <dbReference type="SAM" id="MobiDB-lite"/>
    </source>
</evidence>
<gene>
    <name evidence="2" type="ORF">GCM10010251_93040</name>
</gene>
<keyword evidence="3" id="KW-1185">Reference proteome</keyword>
<name>A0A918FNZ5_9ACTN</name>
<proteinExistence type="predicted"/>
<reference evidence="2" key="2">
    <citation type="submission" date="2020-09" db="EMBL/GenBank/DDBJ databases">
        <authorList>
            <person name="Sun Q."/>
            <person name="Ohkuma M."/>
        </authorList>
    </citation>
    <scope>NUCLEOTIDE SEQUENCE</scope>
    <source>
        <strain evidence="2">JCM 4346</strain>
    </source>
</reference>
<evidence type="ECO:0000313" key="3">
    <source>
        <dbReference type="Proteomes" id="UP000658320"/>
    </source>
</evidence>
<evidence type="ECO:0000313" key="2">
    <source>
        <dbReference type="EMBL" id="GGR61553.1"/>
    </source>
</evidence>
<dbReference type="AlphaFoldDB" id="A0A918FNZ5"/>
<comment type="caution">
    <text evidence="2">The sequence shown here is derived from an EMBL/GenBank/DDBJ whole genome shotgun (WGS) entry which is preliminary data.</text>
</comment>
<dbReference type="Proteomes" id="UP000658320">
    <property type="component" value="Unassembled WGS sequence"/>
</dbReference>
<sequence>MCDRCHKPIHGKPDTYEHASASAGGVTLFFCPGGCRPAPHQRIPEPPVELSDPLTPASNPRRRRG</sequence>
<accession>A0A918FNZ5</accession>
<reference evidence="2" key="1">
    <citation type="journal article" date="2014" name="Int. J. Syst. Evol. Microbiol.">
        <title>Complete genome sequence of Corynebacterium casei LMG S-19264T (=DSM 44701T), isolated from a smear-ripened cheese.</title>
        <authorList>
            <consortium name="US DOE Joint Genome Institute (JGI-PGF)"/>
            <person name="Walter F."/>
            <person name="Albersmeier A."/>
            <person name="Kalinowski J."/>
            <person name="Ruckert C."/>
        </authorList>
    </citation>
    <scope>NUCLEOTIDE SEQUENCE</scope>
    <source>
        <strain evidence="2">JCM 4346</strain>
    </source>
</reference>
<dbReference type="EMBL" id="BMSX01000041">
    <property type="protein sequence ID" value="GGR61553.1"/>
    <property type="molecule type" value="Genomic_DNA"/>
</dbReference>
<organism evidence="2 3">
    <name type="scientific">Streptomyces aurantiogriseus</name>
    <dbReference type="NCBI Taxonomy" id="66870"/>
    <lineage>
        <taxon>Bacteria</taxon>
        <taxon>Bacillati</taxon>
        <taxon>Actinomycetota</taxon>
        <taxon>Actinomycetes</taxon>
        <taxon>Kitasatosporales</taxon>
        <taxon>Streptomycetaceae</taxon>
        <taxon>Streptomyces</taxon>
    </lineage>
</organism>